<reference evidence="4" key="1">
    <citation type="submission" date="2025-02" db="EMBL/GenBank/DDBJ databases">
        <authorList>
            <consortium name="NCBI Genome Project"/>
        </authorList>
    </citation>
    <scope>NUCLEOTIDE SEQUENCE</scope>
</reference>
<dbReference type="SUPFAM" id="SSF52075">
    <property type="entry name" value="Outer arm dynein light chain 1"/>
    <property type="match status" value="1"/>
</dbReference>
<feature type="region of interest" description="Disordered" evidence="3">
    <location>
        <begin position="1"/>
        <end position="69"/>
    </location>
</feature>
<dbReference type="PANTHER" id="PTHR45712:SF22">
    <property type="entry name" value="INSULIN-LIKE GROWTH FACTOR-BINDING PROTEIN COMPLEX ACID LABILE SUBUNIT"/>
    <property type="match status" value="1"/>
</dbReference>
<feature type="region of interest" description="Disordered" evidence="3">
    <location>
        <begin position="136"/>
        <end position="156"/>
    </location>
</feature>
<evidence type="ECO:0000313" key="4">
    <source>
        <dbReference type="RefSeq" id="XP_001391698.3"/>
    </source>
</evidence>
<feature type="compositionally biased region" description="Pro residues" evidence="3">
    <location>
        <begin position="1"/>
        <end position="11"/>
    </location>
</feature>
<evidence type="ECO:0000256" key="2">
    <source>
        <dbReference type="ARBA" id="ARBA00022737"/>
    </source>
</evidence>
<dbReference type="VEuPathDB" id="FungiDB:An07g06200"/>
<proteinExistence type="predicted"/>
<dbReference type="GeneID" id="4981887"/>
<feature type="compositionally biased region" description="Basic residues" evidence="3">
    <location>
        <begin position="26"/>
        <end position="37"/>
    </location>
</feature>
<evidence type="ECO:0008006" key="5">
    <source>
        <dbReference type="Google" id="ProtNLM"/>
    </source>
</evidence>
<name>A0AAJ6QCK9_ASPNG</name>
<dbReference type="PROSITE" id="PS51450">
    <property type="entry name" value="LRR"/>
    <property type="match status" value="1"/>
</dbReference>
<dbReference type="InterPro" id="IPR050333">
    <property type="entry name" value="SLRP"/>
</dbReference>
<dbReference type="Pfam" id="PF13855">
    <property type="entry name" value="LRR_8"/>
    <property type="match status" value="1"/>
</dbReference>
<evidence type="ECO:0000256" key="1">
    <source>
        <dbReference type="ARBA" id="ARBA00022614"/>
    </source>
</evidence>
<dbReference type="SMART" id="SM00369">
    <property type="entry name" value="LRR_TYP"/>
    <property type="match status" value="2"/>
</dbReference>
<dbReference type="InterPro" id="IPR032675">
    <property type="entry name" value="LRR_dom_sf"/>
</dbReference>
<accession>A0AAJ6QCK9</accession>
<dbReference type="AlphaFoldDB" id="A0AAJ6QCK9"/>
<evidence type="ECO:0000256" key="3">
    <source>
        <dbReference type="SAM" id="MobiDB-lite"/>
    </source>
</evidence>
<dbReference type="PANTHER" id="PTHR45712">
    <property type="entry name" value="AGAP008170-PA"/>
    <property type="match status" value="1"/>
</dbReference>
<feature type="compositionally biased region" description="Polar residues" evidence="3">
    <location>
        <begin position="139"/>
        <end position="156"/>
    </location>
</feature>
<dbReference type="Gene3D" id="3.80.10.10">
    <property type="entry name" value="Ribonuclease Inhibitor"/>
    <property type="match status" value="1"/>
</dbReference>
<dbReference type="InterPro" id="IPR001611">
    <property type="entry name" value="Leu-rich_rpt"/>
</dbReference>
<keyword evidence="2" id="KW-0677">Repeat</keyword>
<gene>
    <name evidence="4" type="ORF">An07g06200</name>
</gene>
<dbReference type="KEGG" id="ang:An07g06200"/>
<dbReference type="RefSeq" id="XP_001391698.3">
    <property type="nucleotide sequence ID" value="XM_001391661.3"/>
</dbReference>
<dbReference type="InterPro" id="IPR003591">
    <property type="entry name" value="Leu-rich_rpt_typical-subtyp"/>
</dbReference>
<keyword evidence="1" id="KW-0433">Leucine-rich repeat</keyword>
<reference evidence="4" key="2">
    <citation type="submission" date="2025-08" db="UniProtKB">
        <authorList>
            <consortium name="RefSeq"/>
        </authorList>
    </citation>
    <scope>IDENTIFICATION</scope>
</reference>
<organism evidence="4">
    <name type="scientific">Aspergillus niger</name>
    <dbReference type="NCBI Taxonomy" id="5061"/>
    <lineage>
        <taxon>Eukaryota</taxon>
        <taxon>Fungi</taxon>
        <taxon>Dikarya</taxon>
        <taxon>Ascomycota</taxon>
        <taxon>Pezizomycotina</taxon>
        <taxon>Eurotiomycetes</taxon>
        <taxon>Eurotiomycetidae</taxon>
        <taxon>Eurotiales</taxon>
        <taxon>Aspergillaceae</taxon>
        <taxon>Aspergillus</taxon>
        <taxon>Aspergillus subgen. Circumdati</taxon>
    </lineage>
</organism>
<sequence length="550" mass="61784">MDHEIPLPPPPRIRHRDPSNNNNNRHATRPAHHHRLPSRFIDDRSSQPSSDPALFSSDDIPASGLENYNNAPVSRKRRYRGTWWGEMVKDKDAKRKRADFKEKRLVDSGVWMGSDDYDSGPGSGFLPSDADLGEDWLNSHANGGSKTVTPQTQSQQQGFRKVEEEPREHQVARGIVNDCLERGEDSVDLSGLTLRLIPPNLLLPLQHLTKLPTIREPPISEDVYTSLQPFLRLFLAGNALTQVPGEIFDLDSLRVLSLRYNKLTSIPPAIRSLTLLQELNISVNRLPTLPWELLFLIRKGDLKHLTVRPNPLLQIEDQPIAQWHVPTDQETQEPQLKSVTYDGPPPEEAWAPVHVATGPVTYYNAEGVPVSSQIPTEQTNHQTINTSSSSSISRVPSLREISLLAFTRSTYPDLITDEEMEDFPALMTRLLRQAKEIRSAGGRNCSSCHRGFVLARTEWIEWWDVISLVVGMGVSSRVGFAWLDCSVGLELLGELMASRCRYAGMCPHSKLFKGLIFIYLLLTRLSPVLDRADFVSGSAQYSCPKQMNTS</sequence>
<protein>
    <recommendedName>
        <fullName evidence="5">Leucine rich repeat domain protein</fullName>
    </recommendedName>
</protein>